<evidence type="ECO:0008006" key="3">
    <source>
        <dbReference type="Google" id="ProtNLM"/>
    </source>
</evidence>
<gene>
    <name evidence="1" type="ORF">JAAARDRAFT_35210</name>
</gene>
<dbReference type="OrthoDB" id="3145912at2759"/>
<dbReference type="InParanoid" id="A0A067Q1Z8"/>
<dbReference type="Proteomes" id="UP000027265">
    <property type="component" value="Unassembled WGS sequence"/>
</dbReference>
<proteinExistence type="predicted"/>
<accession>A0A067Q1Z8</accession>
<dbReference type="AlphaFoldDB" id="A0A067Q1Z8"/>
<dbReference type="HOGENOM" id="CLU_1627305_0_0_1"/>
<sequence>MKSSSCLNFPTEILRDIFELAAIDDRRTALSIALVSSWARQWTDPIIYHTVLLETPRALTNFLLAISHKPTRFVQTRIQNLGIFTMGPIQTIDRVISACSGVKSLACGFPLPWYARIGGCDTVRGPSRAAPPWVVVSGWVGYGACGVLCDPPSRSHYRKSAHI</sequence>
<keyword evidence="2" id="KW-1185">Reference proteome</keyword>
<reference evidence="2" key="1">
    <citation type="journal article" date="2014" name="Proc. Natl. Acad. Sci. U.S.A.">
        <title>Extensive sampling of basidiomycete genomes demonstrates inadequacy of the white-rot/brown-rot paradigm for wood decay fungi.</title>
        <authorList>
            <person name="Riley R."/>
            <person name="Salamov A.A."/>
            <person name="Brown D.W."/>
            <person name="Nagy L.G."/>
            <person name="Floudas D."/>
            <person name="Held B.W."/>
            <person name="Levasseur A."/>
            <person name="Lombard V."/>
            <person name="Morin E."/>
            <person name="Otillar R."/>
            <person name="Lindquist E.A."/>
            <person name="Sun H."/>
            <person name="LaButti K.M."/>
            <person name="Schmutz J."/>
            <person name="Jabbour D."/>
            <person name="Luo H."/>
            <person name="Baker S.E."/>
            <person name="Pisabarro A.G."/>
            <person name="Walton J.D."/>
            <person name="Blanchette R.A."/>
            <person name="Henrissat B."/>
            <person name="Martin F."/>
            <person name="Cullen D."/>
            <person name="Hibbett D.S."/>
            <person name="Grigoriev I.V."/>
        </authorList>
    </citation>
    <scope>NUCLEOTIDE SEQUENCE [LARGE SCALE GENOMIC DNA]</scope>
    <source>
        <strain evidence="2">MUCL 33604</strain>
    </source>
</reference>
<organism evidence="1 2">
    <name type="scientific">Jaapia argillacea MUCL 33604</name>
    <dbReference type="NCBI Taxonomy" id="933084"/>
    <lineage>
        <taxon>Eukaryota</taxon>
        <taxon>Fungi</taxon>
        <taxon>Dikarya</taxon>
        <taxon>Basidiomycota</taxon>
        <taxon>Agaricomycotina</taxon>
        <taxon>Agaricomycetes</taxon>
        <taxon>Agaricomycetidae</taxon>
        <taxon>Jaapiales</taxon>
        <taxon>Jaapiaceae</taxon>
        <taxon>Jaapia</taxon>
    </lineage>
</organism>
<protein>
    <recommendedName>
        <fullName evidence="3">F-box domain-containing protein</fullName>
    </recommendedName>
</protein>
<name>A0A067Q1Z8_9AGAM</name>
<evidence type="ECO:0000313" key="2">
    <source>
        <dbReference type="Proteomes" id="UP000027265"/>
    </source>
</evidence>
<evidence type="ECO:0000313" key="1">
    <source>
        <dbReference type="EMBL" id="KDQ57502.1"/>
    </source>
</evidence>
<dbReference type="EMBL" id="KL197719">
    <property type="protein sequence ID" value="KDQ57502.1"/>
    <property type="molecule type" value="Genomic_DNA"/>
</dbReference>